<dbReference type="InParanoid" id="A0A2K1IDS3"/>
<sequence length="148" mass="17563">MRCNQAIRKLEKDPRTYITDEIYSNLGRQSVRKEETKSRTFPREFRVSWIHSDINCRRHRSCLFLLMDVCTQTDPSSPMDQLLHFQTQHLRVDSVMLSRPKLQGTCVPSRCIIAVFVKFQRFPLTTIQNLPQSLEGECWTHCRNRLHQ</sequence>
<reference evidence="1 3" key="1">
    <citation type="journal article" date="2008" name="Science">
        <title>The Physcomitrella genome reveals evolutionary insights into the conquest of land by plants.</title>
        <authorList>
            <person name="Rensing S."/>
            <person name="Lang D."/>
            <person name="Zimmer A."/>
            <person name="Terry A."/>
            <person name="Salamov A."/>
            <person name="Shapiro H."/>
            <person name="Nishiyama T."/>
            <person name="Perroud P.-F."/>
            <person name="Lindquist E."/>
            <person name="Kamisugi Y."/>
            <person name="Tanahashi T."/>
            <person name="Sakakibara K."/>
            <person name="Fujita T."/>
            <person name="Oishi K."/>
            <person name="Shin-I T."/>
            <person name="Kuroki Y."/>
            <person name="Toyoda A."/>
            <person name="Suzuki Y."/>
            <person name="Hashimoto A."/>
            <person name="Yamaguchi K."/>
            <person name="Sugano A."/>
            <person name="Kohara Y."/>
            <person name="Fujiyama A."/>
            <person name="Anterola A."/>
            <person name="Aoki S."/>
            <person name="Ashton N."/>
            <person name="Barbazuk W.B."/>
            <person name="Barker E."/>
            <person name="Bennetzen J."/>
            <person name="Bezanilla M."/>
            <person name="Blankenship R."/>
            <person name="Cho S.H."/>
            <person name="Dutcher S."/>
            <person name="Estelle M."/>
            <person name="Fawcett J.A."/>
            <person name="Gundlach H."/>
            <person name="Hanada K."/>
            <person name="Heyl A."/>
            <person name="Hicks K.A."/>
            <person name="Hugh J."/>
            <person name="Lohr M."/>
            <person name="Mayer K."/>
            <person name="Melkozernov A."/>
            <person name="Murata T."/>
            <person name="Nelson D."/>
            <person name="Pils B."/>
            <person name="Prigge M."/>
            <person name="Reiss B."/>
            <person name="Renner T."/>
            <person name="Rombauts S."/>
            <person name="Rushton P."/>
            <person name="Sanderfoot A."/>
            <person name="Schween G."/>
            <person name="Shiu S.-H."/>
            <person name="Stueber K."/>
            <person name="Theodoulou F.L."/>
            <person name="Tu H."/>
            <person name="Van de Peer Y."/>
            <person name="Verrier P.J."/>
            <person name="Waters E."/>
            <person name="Wood A."/>
            <person name="Yang L."/>
            <person name="Cove D."/>
            <person name="Cuming A."/>
            <person name="Hasebe M."/>
            <person name="Lucas S."/>
            <person name="Mishler D.B."/>
            <person name="Reski R."/>
            <person name="Grigoriev I."/>
            <person name="Quatrano R.S."/>
            <person name="Boore J.L."/>
        </authorList>
    </citation>
    <scope>NUCLEOTIDE SEQUENCE [LARGE SCALE GENOMIC DNA]</scope>
    <source>
        <strain evidence="2 3">cv. Gransden 2004</strain>
    </source>
</reference>
<gene>
    <name evidence="1" type="ORF">PHYPA_029580</name>
</gene>
<dbReference type="EnsemblPlants" id="Pp3c25_4709V3.1">
    <property type="protein sequence ID" value="PAC:32980392.CDS.1"/>
    <property type="gene ID" value="Pp3c25_4709"/>
</dbReference>
<name>A0A2K1IDS3_PHYPA</name>
<evidence type="ECO:0000313" key="2">
    <source>
        <dbReference type="EnsemblPlants" id="PAC:32980392.CDS.1"/>
    </source>
</evidence>
<dbReference type="Gramene" id="Pp3c25_4709V3.1">
    <property type="protein sequence ID" value="PAC:32980392.CDS.1"/>
    <property type="gene ID" value="Pp3c25_4709"/>
</dbReference>
<evidence type="ECO:0000313" key="1">
    <source>
        <dbReference type="EMBL" id="PNR27428.1"/>
    </source>
</evidence>
<dbReference type="AlphaFoldDB" id="A0A2K1IDS3"/>
<reference evidence="2" key="3">
    <citation type="submission" date="2020-12" db="UniProtKB">
        <authorList>
            <consortium name="EnsemblPlants"/>
        </authorList>
    </citation>
    <scope>IDENTIFICATION</scope>
</reference>
<protein>
    <submittedName>
        <fullName evidence="1 2">Uncharacterized protein</fullName>
    </submittedName>
</protein>
<dbReference type="EMBL" id="ABEU02000025">
    <property type="protein sequence ID" value="PNR27428.1"/>
    <property type="molecule type" value="Genomic_DNA"/>
</dbReference>
<keyword evidence="3" id="KW-1185">Reference proteome</keyword>
<proteinExistence type="predicted"/>
<accession>A0A2K1IDS3</accession>
<evidence type="ECO:0000313" key="3">
    <source>
        <dbReference type="Proteomes" id="UP000006727"/>
    </source>
</evidence>
<reference evidence="1 3" key="2">
    <citation type="journal article" date="2018" name="Plant J.">
        <title>The Physcomitrella patens chromosome-scale assembly reveals moss genome structure and evolution.</title>
        <authorList>
            <person name="Lang D."/>
            <person name="Ullrich K.K."/>
            <person name="Murat F."/>
            <person name="Fuchs J."/>
            <person name="Jenkins J."/>
            <person name="Haas F.B."/>
            <person name="Piednoel M."/>
            <person name="Gundlach H."/>
            <person name="Van Bel M."/>
            <person name="Meyberg R."/>
            <person name="Vives C."/>
            <person name="Morata J."/>
            <person name="Symeonidi A."/>
            <person name="Hiss M."/>
            <person name="Muchero W."/>
            <person name="Kamisugi Y."/>
            <person name="Saleh O."/>
            <person name="Blanc G."/>
            <person name="Decker E.L."/>
            <person name="van Gessel N."/>
            <person name="Grimwood J."/>
            <person name="Hayes R.D."/>
            <person name="Graham S.W."/>
            <person name="Gunter L.E."/>
            <person name="McDaniel S.F."/>
            <person name="Hoernstein S.N.W."/>
            <person name="Larsson A."/>
            <person name="Li F.W."/>
            <person name="Perroud P.F."/>
            <person name="Phillips J."/>
            <person name="Ranjan P."/>
            <person name="Rokshar D.S."/>
            <person name="Rothfels C.J."/>
            <person name="Schneider L."/>
            <person name="Shu S."/>
            <person name="Stevenson D.W."/>
            <person name="Thummler F."/>
            <person name="Tillich M."/>
            <person name="Villarreal Aguilar J.C."/>
            <person name="Widiez T."/>
            <person name="Wong G.K."/>
            <person name="Wymore A."/>
            <person name="Zhang Y."/>
            <person name="Zimmer A.D."/>
            <person name="Quatrano R.S."/>
            <person name="Mayer K.F.X."/>
            <person name="Goodstein D."/>
            <person name="Casacuberta J.M."/>
            <person name="Vandepoele K."/>
            <person name="Reski R."/>
            <person name="Cuming A.C."/>
            <person name="Tuskan G.A."/>
            <person name="Maumus F."/>
            <person name="Salse J."/>
            <person name="Schmutz J."/>
            <person name="Rensing S.A."/>
        </authorList>
    </citation>
    <scope>NUCLEOTIDE SEQUENCE [LARGE SCALE GENOMIC DNA]</scope>
    <source>
        <strain evidence="2 3">cv. Gransden 2004</strain>
    </source>
</reference>
<dbReference type="Proteomes" id="UP000006727">
    <property type="component" value="Chromosome 25"/>
</dbReference>
<organism evidence="1">
    <name type="scientific">Physcomitrium patens</name>
    <name type="common">Spreading-leaved earth moss</name>
    <name type="synonym">Physcomitrella patens</name>
    <dbReference type="NCBI Taxonomy" id="3218"/>
    <lineage>
        <taxon>Eukaryota</taxon>
        <taxon>Viridiplantae</taxon>
        <taxon>Streptophyta</taxon>
        <taxon>Embryophyta</taxon>
        <taxon>Bryophyta</taxon>
        <taxon>Bryophytina</taxon>
        <taxon>Bryopsida</taxon>
        <taxon>Funariidae</taxon>
        <taxon>Funariales</taxon>
        <taxon>Funariaceae</taxon>
        <taxon>Physcomitrium</taxon>
    </lineage>
</organism>